<proteinExistence type="inferred from homology"/>
<dbReference type="GO" id="GO:0006351">
    <property type="term" value="P:DNA-templated transcription"/>
    <property type="evidence" value="ECO:0007669"/>
    <property type="project" value="TreeGrafter"/>
</dbReference>
<dbReference type="CDD" id="cd08422">
    <property type="entry name" value="PBP2_CrgA_like"/>
    <property type="match status" value="1"/>
</dbReference>
<feature type="domain" description="HTH lysR-type" evidence="5">
    <location>
        <begin position="8"/>
        <end position="65"/>
    </location>
</feature>
<dbReference type="GO" id="GO:0003700">
    <property type="term" value="F:DNA-binding transcription factor activity"/>
    <property type="evidence" value="ECO:0007669"/>
    <property type="project" value="InterPro"/>
</dbReference>
<dbReference type="InterPro" id="IPR000847">
    <property type="entry name" value="LysR_HTH_N"/>
</dbReference>
<name>A0A315G1C0_9BURK</name>
<comment type="caution">
    <text evidence="6">The sequence shown here is derived from an EMBL/GenBank/DDBJ whole genome shotgun (WGS) entry which is preliminary data.</text>
</comment>
<dbReference type="AlphaFoldDB" id="A0A315G1C0"/>
<organism evidence="6 7">
    <name type="scientific">Limnohabitans curvus</name>
    <dbReference type="NCBI Taxonomy" id="323423"/>
    <lineage>
        <taxon>Bacteria</taxon>
        <taxon>Pseudomonadati</taxon>
        <taxon>Pseudomonadota</taxon>
        <taxon>Betaproteobacteria</taxon>
        <taxon>Burkholderiales</taxon>
        <taxon>Comamonadaceae</taxon>
        <taxon>Limnohabitans</taxon>
    </lineage>
</organism>
<evidence type="ECO:0000256" key="1">
    <source>
        <dbReference type="ARBA" id="ARBA00009437"/>
    </source>
</evidence>
<evidence type="ECO:0000256" key="3">
    <source>
        <dbReference type="ARBA" id="ARBA00023125"/>
    </source>
</evidence>
<dbReference type="Gene3D" id="1.10.10.10">
    <property type="entry name" value="Winged helix-like DNA-binding domain superfamily/Winged helix DNA-binding domain"/>
    <property type="match status" value="1"/>
</dbReference>
<dbReference type="SUPFAM" id="SSF53850">
    <property type="entry name" value="Periplasmic binding protein-like II"/>
    <property type="match status" value="1"/>
</dbReference>
<dbReference type="PROSITE" id="PS50931">
    <property type="entry name" value="HTH_LYSR"/>
    <property type="match status" value="1"/>
</dbReference>
<dbReference type="InterPro" id="IPR036390">
    <property type="entry name" value="WH_DNA-bd_sf"/>
</dbReference>
<dbReference type="FunFam" id="1.10.10.10:FF:000001">
    <property type="entry name" value="LysR family transcriptional regulator"/>
    <property type="match status" value="1"/>
</dbReference>
<dbReference type="Gene3D" id="3.40.190.290">
    <property type="match status" value="1"/>
</dbReference>
<keyword evidence="4" id="KW-0804">Transcription</keyword>
<reference evidence="6 7" key="1">
    <citation type="submission" date="2017-04" db="EMBL/GenBank/DDBJ databases">
        <title>Unexpected and diverse lifestyles within the genus Limnohabitans.</title>
        <authorList>
            <person name="Kasalicky V."/>
            <person name="Mehrshad M."/>
            <person name="Andrei S.-A."/>
            <person name="Salcher M."/>
            <person name="Kratochvilova H."/>
            <person name="Simek K."/>
            <person name="Ghai R."/>
        </authorList>
    </citation>
    <scope>NUCLEOTIDE SEQUENCE [LARGE SCALE GENOMIC DNA]</scope>
    <source>
        <strain evidence="6 7">MWH-C5</strain>
    </source>
</reference>
<dbReference type="GO" id="GO:0043565">
    <property type="term" value="F:sequence-specific DNA binding"/>
    <property type="evidence" value="ECO:0007669"/>
    <property type="project" value="TreeGrafter"/>
</dbReference>
<keyword evidence="2" id="KW-0805">Transcription regulation</keyword>
<dbReference type="Pfam" id="PF03466">
    <property type="entry name" value="LysR_substrate"/>
    <property type="match status" value="1"/>
</dbReference>
<dbReference type="PANTHER" id="PTHR30537">
    <property type="entry name" value="HTH-TYPE TRANSCRIPTIONAL REGULATOR"/>
    <property type="match status" value="1"/>
</dbReference>
<dbReference type="PANTHER" id="PTHR30537:SF5">
    <property type="entry name" value="HTH-TYPE TRANSCRIPTIONAL ACTIVATOR TTDR-RELATED"/>
    <property type="match status" value="1"/>
</dbReference>
<gene>
    <name evidence="6" type="ORF">B9Z44_07890</name>
</gene>
<dbReference type="Proteomes" id="UP000251341">
    <property type="component" value="Unassembled WGS sequence"/>
</dbReference>
<evidence type="ECO:0000256" key="2">
    <source>
        <dbReference type="ARBA" id="ARBA00023015"/>
    </source>
</evidence>
<dbReference type="RefSeq" id="WP_108359601.1">
    <property type="nucleotide sequence ID" value="NZ_NESP01000001.1"/>
</dbReference>
<protein>
    <submittedName>
        <fullName evidence="6">LysR family transcriptional regulator</fullName>
    </submittedName>
</protein>
<dbReference type="InterPro" id="IPR036388">
    <property type="entry name" value="WH-like_DNA-bd_sf"/>
</dbReference>
<evidence type="ECO:0000313" key="6">
    <source>
        <dbReference type="EMBL" id="PUE59497.1"/>
    </source>
</evidence>
<accession>A0A315G1C0</accession>
<dbReference type="SUPFAM" id="SSF46785">
    <property type="entry name" value="Winged helix' DNA-binding domain"/>
    <property type="match status" value="1"/>
</dbReference>
<comment type="similarity">
    <text evidence="1">Belongs to the LysR transcriptional regulatory family.</text>
</comment>
<dbReference type="InterPro" id="IPR005119">
    <property type="entry name" value="LysR_subst-bd"/>
</dbReference>
<evidence type="ECO:0000259" key="5">
    <source>
        <dbReference type="PROSITE" id="PS50931"/>
    </source>
</evidence>
<dbReference type="InterPro" id="IPR058163">
    <property type="entry name" value="LysR-type_TF_proteobact-type"/>
</dbReference>
<keyword evidence="3" id="KW-0238">DNA-binding</keyword>
<dbReference type="Pfam" id="PF00126">
    <property type="entry name" value="HTH_1"/>
    <property type="match status" value="1"/>
</dbReference>
<evidence type="ECO:0000256" key="4">
    <source>
        <dbReference type="ARBA" id="ARBA00023163"/>
    </source>
</evidence>
<dbReference type="EMBL" id="NESP01000001">
    <property type="protein sequence ID" value="PUE59497.1"/>
    <property type="molecule type" value="Genomic_DNA"/>
</dbReference>
<keyword evidence="7" id="KW-1185">Reference proteome</keyword>
<sequence>MNDQKISELWHHLHWLSVLAQQGSYTAAAARLGVSKAAMSQRIAELERAARVPLVQRTTRSVRLTEAGQRLVDDTRASFEQIEHSFAQVRDLAGVPSGLLRVTAPVAFARQQLAPRLADFLREYPEVRIELDMADRLSSLATEGFDLAIRHTARPPDTHVAWTLCSTHSVLVANKAYLRRAGTPQTPADLQAHNCLHYLRAQDTPTWTLARVKTKAKDKDERITVPVTGQLAANNSEALREAALTGLGIALLPDFSAQAALQQGKLVQVLPDWQPVGAFAEQLYAIRPYSPHVPRAVTAFVDYLRKALAGGFAA</sequence>
<evidence type="ECO:0000313" key="7">
    <source>
        <dbReference type="Proteomes" id="UP000251341"/>
    </source>
</evidence>